<comment type="caution">
    <text evidence="4">The sequence shown here is derived from an EMBL/GenBank/DDBJ whole genome shotgun (WGS) entry which is preliminary data.</text>
</comment>
<feature type="region of interest" description="Disordered" evidence="2">
    <location>
        <begin position="1061"/>
        <end position="1109"/>
    </location>
</feature>
<dbReference type="PROSITE" id="PS00107">
    <property type="entry name" value="PROTEIN_KINASE_ATP"/>
    <property type="match status" value="1"/>
</dbReference>
<dbReference type="PANTHER" id="PTHR44329">
    <property type="entry name" value="SERINE/THREONINE-PROTEIN KINASE TNNI3K-RELATED"/>
    <property type="match status" value="1"/>
</dbReference>
<dbReference type="InterPro" id="IPR017441">
    <property type="entry name" value="Protein_kinase_ATP_BS"/>
</dbReference>
<dbReference type="InterPro" id="IPR051681">
    <property type="entry name" value="Ser/Thr_Kinases-Pseudokinases"/>
</dbReference>
<protein>
    <submittedName>
        <fullName evidence="4">Kinase-like protein</fullName>
    </submittedName>
</protein>
<evidence type="ECO:0000259" key="3">
    <source>
        <dbReference type="PROSITE" id="PS50011"/>
    </source>
</evidence>
<gene>
    <name evidence="4" type="ORF">COCSUDRAFT_62451</name>
</gene>
<dbReference type="InterPro" id="IPR011009">
    <property type="entry name" value="Kinase-like_dom_sf"/>
</dbReference>
<keyword evidence="1" id="KW-0547">Nucleotide-binding</keyword>
<keyword evidence="5" id="KW-1185">Reference proteome</keyword>
<organism evidence="4 5">
    <name type="scientific">Coccomyxa subellipsoidea (strain C-169)</name>
    <name type="common">Green microalga</name>
    <dbReference type="NCBI Taxonomy" id="574566"/>
    <lineage>
        <taxon>Eukaryota</taxon>
        <taxon>Viridiplantae</taxon>
        <taxon>Chlorophyta</taxon>
        <taxon>core chlorophytes</taxon>
        <taxon>Trebouxiophyceae</taxon>
        <taxon>Trebouxiophyceae incertae sedis</taxon>
        <taxon>Coccomyxaceae</taxon>
        <taxon>Coccomyxa</taxon>
        <taxon>Coccomyxa subellipsoidea</taxon>
    </lineage>
</organism>
<evidence type="ECO:0000256" key="2">
    <source>
        <dbReference type="SAM" id="MobiDB-lite"/>
    </source>
</evidence>
<dbReference type="STRING" id="574566.I0YZV3"/>
<accession>I0YZV3</accession>
<dbReference type="eggNOG" id="KOG0192">
    <property type="taxonomic scope" value="Eukaryota"/>
</dbReference>
<feature type="region of interest" description="Disordered" evidence="2">
    <location>
        <begin position="792"/>
        <end position="875"/>
    </location>
</feature>
<dbReference type="Gene3D" id="3.30.200.20">
    <property type="entry name" value="Phosphorylase Kinase, domain 1"/>
    <property type="match status" value="1"/>
</dbReference>
<dbReference type="Proteomes" id="UP000007264">
    <property type="component" value="Unassembled WGS sequence"/>
</dbReference>
<sequence length="1109" mass="116954">MDSLDPSKPLSTVGTEDGARHTCRACSGDLGPDESQKLSTAPSRSYDSAVRTQNGHPNGPVTLRKPQTDAGSASESAGPEDGFVSAPTTGPSSTNTANTNSITDMTSLPDILRARSAMLVGALELGAPLGRGSYGKVYKGKWKGVTVAVKIVEHSSEANGGIRQLRESILSSSIIHPNVVSTYKIRTIPAACAHPDGISRTAKQQGRDIGAYASDPTVEKEAGKEAGYAPDMLETWLLLEFCDRGNLDRAIMQQKEFHHPNGRPKLESMYRCLIDMAAGMDYLHSLGVINGDLKPANVLLKSTNADSRGFTCKLADFGLSRVLDTNGTHVSTQTYGTLAYQPAELLRDGKLTKAVDVYSFGMIMWELCAGRRLFENNITGQVFYKVLMGFRPAIPADMALGYRNVMEACWQPNDALRPTFDVILRSLQRLLDEHMQMEHGMEYMPTIQMAFYDENGKPPKAPTKAESPAFFNQLQAAARQARDELGVDGRPVTKRASPFSDADVVPILETAEVNGDGPNSSDSYVQINSLGGTLQETSYEVGTAARMQSWERANSGSLTPARLEGAGQGGLPRPGSSGQLGATTHNFWQPTPQRQLADMELSPFNAAVRGREGPPLPQPPGATFGGGAAAQLHLASPADRAPPLGVGELRAMLEGRAGMAAAATADRESCSSSGAEYRAATAAAGEALSARAPSAEAPMGLDDLASMMGRKKRRPVVAPPLSPQPPASPDASAHPAGVDVPGAAGLEPNGLAIPGQVEGIKVEGWLERPAIPPGSLAERYLQELAEEEAAEEAAAAAAAAGGGRPPISGDFPAQHSGRSLLSEERSSERSGLRSPASDASGLRGSSGSGGRPRYALAEAHSVASTRTSSELRDERIIAEEAPDSLAELDDLLSRRQSQLGGSMSQTPMDMRSMLEATSSAETPTGSRPPMGPQGHLLRDMFDDRNFALRQSPFGGYTAVEKGESIEHMARRSSLQPTRSGPVECASRTEIEIRGRNGGPTVGAQLPQKASLHLIRRDGRGPATTGAAGGTADSRRGRSLPPEDMARIMDMRARAQRDTALSLGAAPLSRQDIRHASGEGAAAKVPGGTPGDTPSAAAAAAMDNPFAFNA</sequence>
<dbReference type="RefSeq" id="XP_005648466.1">
    <property type="nucleotide sequence ID" value="XM_005648409.1"/>
</dbReference>
<dbReference type="InterPro" id="IPR001245">
    <property type="entry name" value="Ser-Thr/Tyr_kinase_cat_dom"/>
</dbReference>
<proteinExistence type="predicted"/>
<evidence type="ECO:0000313" key="5">
    <source>
        <dbReference type="Proteomes" id="UP000007264"/>
    </source>
</evidence>
<dbReference type="SUPFAM" id="SSF56112">
    <property type="entry name" value="Protein kinase-like (PK-like)"/>
    <property type="match status" value="1"/>
</dbReference>
<feature type="region of interest" description="Disordered" evidence="2">
    <location>
        <begin position="552"/>
        <end position="577"/>
    </location>
</feature>
<dbReference type="SMART" id="SM00220">
    <property type="entry name" value="S_TKc"/>
    <property type="match status" value="1"/>
</dbReference>
<feature type="compositionally biased region" description="Basic and acidic residues" evidence="2">
    <location>
        <begin position="821"/>
        <end position="831"/>
    </location>
</feature>
<name>I0YZV3_COCSC</name>
<dbReference type="OrthoDB" id="1711006at2759"/>
<dbReference type="GeneID" id="17041920"/>
<feature type="compositionally biased region" description="Low complexity" evidence="2">
    <location>
        <begin position="85"/>
        <end position="103"/>
    </location>
</feature>
<feature type="region of interest" description="Disordered" evidence="2">
    <location>
        <begin position="1014"/>
        <end position="1041"/>
    </location>
</feature>
<dbReference type="GO" id="GO:0005524">
    <property type="term" value="F:ATP binding"/>
    <property type="evidence" value="ECO:0007669"/>
    <property type="project" value="UniProtKB-UniRule"/>
</dbReference>
<dbReference type="KEGG" id="csl:COCSUDRAFT_62451"/>
<dbReference type="InterPro" id="IPR000719">
    <property type="entry name" value="Prot_kinase_dom"/>
</dbReference>
<feature type="binding site" evidence="1">
    <location>
        <position position="150"/>
    </location>
    <ligand>
        <name>ATP</name>
        <dbReference type="ChEBI" id="CHEBI:30616"/>
    </ligand>
</feature>
<evidence type="ECO:0000313" key="4">
    <source>
        <dbReference type="EMBL" id="EIE23922.1"/>
    </source>
</evidence>
<reference evidence="4 5" key="1">
    <citation type="journal article" date="2012" name="Genome Biol.">
        <title>The genome of the polar eukaryotic microalga coccomyxa subellipsoidea reveals traits of cold adaptation.</title>
        <authorList>
            <person name="Blanc G."/>
            <person name="Agarkova I."/>
            <person name="Grimwood J."/>
            <person name="Kuo A."/>
            <person name="Brueggeman A."/>
            <person name="Dunigan D."/>
            <person name="Gurnon J."/>
            <person name="Ladunga I."/>
            <person name="Lindquist E."/>
            <person name="Lucas S."/>
            <person name="Pangilinan J."/>
            <person name="Proschold T."/>
            <person name="Salamov A."/>
            <person name="Schmutz J."/>
            <person name="Weeks D."/>
            <person name="Yamada T."/>
            <person name="Claverie J.M."/>
            <person name="Grigoriev I."/>
            <person name="Van Etten J."/>
            <person name="Lomsadze A."/>
            <person name="Borodovsky M."/>
        </authorList>
    </citation>
    <scope>NUCLEOTIDE SEQUENCE [LARGE SCALE GENOMIC DNA]</scope>
    <source>
        <strain evidence="4 5">C-169</strain>
    </source>
</reference>
<dbReference type="AlphaFoldDB" id="I0YZV3"/>
<feature type="compositionally biased region" description="Pro residues" evidence="2">
    <location>
        <begin position="717"/>
        <end position="728"/>
    </location>
</feature>
<feature type="compositionally biased region" description="Polar residues" evidence="2">
    <location>
        <begin position="37"/>
        <end position="56"/>
    </location>
</feature>
<feature type="region of interest" description="Disordered" evidence="2">
    <location>
        <begin position="709"/>
        <end position="750"/>
    </location>
</feature>
<dbReference type="PANTHER" id="PTHR44329:SF214">
    <property type="entry name" value="PROTEIN KINASE DOMAIN-CONTAINING PROTEIN"/>
    <property type="match status" value="1"/>
</dbReference>
<dbReference type="Pfam" id="PF07714">
    <property type="entry name" value="PK_Tyr_Ser-Thr"/>
    <property type="match status" value="2"/>
</dbReference>
<feature type="compositionally biased region" description="Low complexity" evidence="2">
    <location>
        <begin position="1020"/>
        <end position="1031"/>
    </location>
</feature>
<dbReference type="PROSITE" id="PS50011">
    <property type="entry name" value="PROTEIN_KINASE_DOM"/>
    <property type="match status" value="1"/>
</dbReference>
<feature type="domain" description="Protein kinase" evidence="3">
    <location>
        <begin position="123"/>
        <end position="431"/>
    </location>
</feature>
<dbReference type="EMBL" id="AGSI01000006">
    <property type="protein sequence ID" value="EIE23922.1"/>
    <property type="molecule type" value="Genomic_DNA"/>
</dbReference>
<feature type="compositionally biased region" description="Low complexity" evidence="2">
    <location>
        <begin position="832"/>
        <end position="843"/>
    </location>
</feature>
<keyword evidence="1" id="KW-0067">ATP-binding</keyword>
<dbReference type="GO" id="GO:0004674">
    <property type="term" value="F:protein serine/threonine kinase activity"/>
    <property type="evidence" value="ECO:0007669"/>
    <property type="project" value="TreeGrafter"/>
</dbReference>
<feature type="region of interest" description="Disordered" evidence="2">
    <location>
        <begin position="1"/>
        <end position="103"/>
    </location>
</feature>
<dbReference type="Gene3D" id="1.10.510.10">
    <property type="entry name" value="Transferase(Phosphotransferase) domain 1"/>
    <property type="match status" value="1"/>
</dbReference>
<evidence type="ECO:0000256" key="1">
    <source>
        <dbReference type="PROSITE-ProRule" id="PRU10141"/>
    </source>
</evidence>